<organism evidence="1">
    <name type="scientific">Limosilactobacillus allomucosae</name>
    <dbReference type="NCBI Taxonomy" id="3142938"/>
    <lineage>
        <taxon>Bacteria</taxon>
        <taxon>Bacillati</taxon>
        <taxon>Bacillota</taxon>
        <taxon>Bacilli</taxon>
        <taxon>Lactobacillales</taxon>
        <taxon>Lactobacillaceae</taxon>
        <taxon>Limosilactobacillus</taxon>
    </lineage>
</organism>
<reference evidence="1" key="1">
    <citation type="submission" date="2024-04" db="EMBL/GenBank/DDBJ databases">
        <title>Limosilactobacillus allomucosae sp. nov., a novel species isolated from wild boar faecal samples as a potential probiotics for domestic pigs.</title>
        <authorList>
            <person name="Chen B."/>
        </authorList>
    </citation>
    <scope>NUCLEOTIDE SEQUENCE</scope>
    <source>
        <strain evidence="1">WILCCON 0051</strain>
    </source>
</reference>
<name>A0AAU7C3X5_9LACO</name>
<dbReference type="EMBL" id="CP154878">
    <property type="protein sequence ID" value="XBG95665.1"/>
    <property type="molecule type" value="Genomic_DNA"/>
</dbReference>
<dbReference type="RefSeq" id="WP_347980501.1">
    <property type="nucleotide sequence ID" value="NZ_CP154878.1"/>
</dbReference>
<proteinExistence type="predicted"/>
<sequence>MSLKTVLYNEFYLLYIAFSIKVGNDISVIRFIQESLYISSAKHFNKQLKRQIDNQEQFPNDDVLNRFIMTQASATMAESLNRSTALHRFIVTQAAATLMKSWNRSAALHCLIITQLATTMAKTLNRSSRLHQLD</sequence>
<accession>A0AAU7C3X5</accession>
<evidence type="ECO:0000313" key="1">
    <source>
        <dbReference type="EMBL" id="XBG95665.1"/>
    </source>
</evidence>
<dbReference type="AlphaFoldDB" id="A0AAU7C3X5"/>
<gene>
    <name evidence="1" type="ORF">ABC765_00565</name>
</gene>
<dbReference type="KEGG" id="lalo:ABC765_00565"/>
<protein>
    <submittedName>
        <fullName evidence="1">Uncharacterized protein</fullName>
    </submittedName>
</protein>